<comment type="caution">
    <text evidence="1">The sequence shown here is derived from an EMBL/GenBank/DDBJ whole genome shotgun (WGS) entry which is preliminary data.</text>
</comment>
<evidence type="ECO:0000313" key="2">
    <source>
        <dbReference type="Proteomes" id="UP000583929"/>
    </source>
</evidence>
<dbReference type="AlphaFoldDB" id="A0A7J6GKG2"/>
<gene>
    <name evidence="1" type="ORF">G4B88_021603</name>
</gene>
<protein>
    <submittedName>
        <fullName evidence="1">Uncharacterized protein</fullName>
    </submittedName>
</protein>
<organism evidence="1 2">
    <name type="scientific">Cannabis sativa</name>
    <name type="common">Hemp</name>
    <name type="synonym">Marijuana</name>
    <dbReference type="NCBI Taxonomy" id="3483"/>
    <lineage>
        <taxon>Eukaryota</taxon>
        <taxon>Viridiplantae</taxon>
        <taxon>Streptophyta</taxon>
        <taxon>Embryophyta</taxon>
        <taxon>Tracheophyta</taxon>
        <taxon>Spermatophyta</taxon>
        <taxon>Magnoliopsida</taxon>
        <taxon>eudicotyledons</taxon>
        <taxon>Gunneridae</taxon>
        <taxon>Pentapetalae</taxon>
        <taxon>rosids</taxon>
        <taxon>fabids</taxon>
        <taxon>Rosales</taxon>
        <taxon>Cannabaceae</taxon>
        <taxon>Cannabis</taxon>
    </lineage>
</organism>
<evidence type="ECO:0000313" key="1">
    <source>
        <dbReference type="EMBL" id="KAF4382820.1"/>
    </source>
</evidence>
<dbReference type="PROSITE" id="PS51257">
    <property type="entry name" value="PROKAR_LIPOPROTEIN"/>
    <property type="match status" value="1"/>
</dbReference>
<name>A0A7J6GKG2_CANSA</name>
<keyword evidence="2" id="KW-1185">Reference proteome</keyword>
<dbReference type="EMBL" id="JAATIQ010000100">
    <property type="protein sequence ID" value="KAF4382820.1"/>
    <property type="molecule type" value="Genomic_DNA"/>
</dbReference>
<dbReference type="Proteomes" id="UP000583929">
    <property type="component" value="Unassembled WGS sequence"/>
</dbReference>
<accession>A0A7J6GKG2</accession>
<sequence>MKESIDSKTVRVIDSTCLNMLTISTVSCSFLRELRLHLFSMALRTVFFTTFLEAKNFLISLKVCDVYLVNMYNCMPIYDTNLRYCNELVIEDVEQRNSSFGQTPVKALNSLFEVFNAQLQVLKLLLLLSDFLTFLAVMSKFNAASALVNSFDSLASSAPTLLVFIILVTNDQLVLDFEMNESNDSKTATAIDSNSLNMLTVSLLTCSFLRELKLLLFSKALRSVFFITFLEAKNFLISLVNSISPLHEASAEDLNMPSNSEIRGCCLEGKLLDRTTASTLANSFTTSSSQPTLLLCTSLETRDQPPSLDCVFGPEIKDNKDSNAARVTASTSLKTLTKAAVSLSLVEVEATYFDSTPFKLFKAFWIAFLTTFLEAELLSDFLTFLAVMSKFNAASALVNSFDSLTSSADTLFVFIIFVTNDQLLLDFGPEMNESNDSKTATAIDSNSLNMLTVSLLTCSFLRELKLLLFSKALPTTLLEFITLETNDQLFDFDDFDSETKDTIDSKTLKVINSTSLNMLTISGVSCSFLTDEVLNLDLFSMALESAFFIIFLELKNFLTSLERLISPPYSATSTLANLFDSITSSQHTFFEFLITEANDHLFDFDCEFCPEMNEIND</sequence>
<proteinExistence type="predicted"/>
<reference evidence="1 2" key="1">
    <citation type="journal article" date="2020" name="bioRxiv">
        <title>Sequence and annotation of 42 cannabis genomes reveals extensive copy number variation in cannabinoid synthesis and pathogen resistance genes.</title>
        <authorList>
            <person name="Mckernan K.J."/>
            <person name="Helbert Y."/>
            <person name="Kane L.T."/>
            <person name="Ebling H."/>
            <person name="Zhang L."/>
            <person name="Liu B."/>
            <person name="Eaton Z."/>
            <person name="Mclaughlin S."/>
            <person name="Kingan S."/>
            <person name="Baybayan P."/>
            <person name="Concepcion G."/>
            <person name="Jordan M."/>
            <person name="Riva A."/>
            <person name="Barbazuk W."/>
            <person name="Harkins T."/>
        </authorList>
    </citation>
    <scope>NUCLEOTIDE SEQUENCE [LARGE SCALE GENOMIC DNA]</scope>
    <source>
        <strain evidence="2">cv. Jamaican Lion 4</strain>
        <tissue evidence="1">Leaf</tissue>
    </source>
</reference>